<proteinExistence type="predicted"/>
<organism evidence="3 4">
    <name type="scientific">Leuconostoc mesenteroides subsp. cremoris ATCC 19254</name>
    <dbReference type="NCBI Taxonomy" id="586220"/>
    <lineage>
        <taxon>Bacteria</taxon>
        <taxon>Bacillati</taxon>
        <taxon>Bacillota</taxon>
        <taxon>Bacilli</taxon>
        <taxon>Lactobacillales</taxon>
        <taxon>Lactobacillaceae</taxon>
        <taxon>Leuconostoc</taxon>
    </lineage>
</organism>
<evidence type="ECO:0000256" key="2">
    <source>
        <dbReference type="SAM" id="Phobius"/>
    </source>
</evidence>
<feature type="transmembrane region" description="Helical" evidence="2">
    <location>
        <begin position="6"/>
        <end position="26"/>
    </location>
</feature>
<dbReference type="HOGENOM" id="CLU_2554167_0_0_9"/>
<evidence type="ECO:0000256" key="1">
    <source>
        <dbReference type="SAM" id="MobiDB-lite"/>
    </source>
</evidence>
<dbReference type="AlphaFoldDB" id="C2KJB1"/>
<sequence length="82" mass="8994">MNTLTIIVLAILGFVALIQILISVVLKNIAEILTTASSGLKTIYKVDEYSHSKPTPTKMRPAPVPAPRRNRDRGVPTKPTKK</sequence>
<keyword evidence="2" id="KW-0812">Transmembrane</keyword>
<name>C2KJB1_LEUMC</name>
<comment type="caution">
    <text evidence="3">The sequence shown here is derived from an EMBL/GenBank/DDBJ whole genome shotgun (WGS) entry which is preliminary data.</text>
</comment>
<keyword evidence="2" id="KW-1133">Transmembrane helix</keyword>
<feature type="region of interest" description="Disordered" evidence="1">
    <location>
        <begin position="50"/>
        <end position="82"/>
    </location>
</feature>
<dbReference type="RefSeq" id="WP_002814897.1">
    <property type="nucleotide sequence ID" value="NZ_GG693383.1"/>
</dbReference>
<keyword evidence="2" id="KW-0472">Membrane</keyword>
<evidence type="ECO:0000313" key="4">
    <source>
        <dbReference type="Proteomes" id="UP000004283"/>
    </source>
</evidence>
<gene>
    <name evidence="3" type="ORF">HMPREF0555_0727</name>
</gene>
<accession>C2KJB1</accession>
<reference evidence="3 4" key="1">
    <citation type="submission" date="2009-04" db="EMBL/GenBank/DDBJ databases">
        <authorList>
            <person name="Qin X."/>
            <person name="Bachman B."/>
            <person name="Battles P."/>
            <person name="Bell A."/>
            <person name="Bess C."/>
            <person name="Bickham C."/>
            <person name="Chaboub L."/>
            <person name="Chen D."/>
            <person name="Coyle M."/>
            <person name="Deiros D.R."/>
            <person name="Dinh H."/>
            <person name="Forbes L."/>
            <person name="Fowler G."/>
            <person name="Francisco L."/>
            <person name="Fu Q."/>
            <person name="Gubbala S."/>
            <person name="Hale W."/>
            <person name="Han Y."/>
            <person name="Hemphill L."/>
            <person name="Highlander S.K."/>
            <person name="Hirani K."/>
            <person name="Hogues M."/>
            <person name="Jackson L."/>
            <person name="Jakkamsetti A."/>
            <person name="Javaid M."/>
            <person name="Jiang H."/>
            <person name="Korchina V."/>
            <person name="Kovar C."/>
            <person name="Lara F."/>
            <person name="Lee S."/>
            <person name="Mata R."/>
            <person name="Mathew T."/>
            <person name="Moen C."/>
            <person name="Morales K."/>
            <person name="Munidasa M."/>
            <person name="Nazareth L."/>
            <person name="Ngo R."/>
            <person name="Nguyen L."/>
            <person name="Okwuonu G."/>
            <person name="Ongeri F."/>
            <person name="Patil S."/>
            <person name="Petrosino J."/>
            <person name="Pham C."/>
            <person name="Pham P."/>
            <person name="Pu L.-L."/>
            <person name="Puazo M."/>
            <person name="Raj R."/>
            <person name="Reid J."/>
            <person name="Rouhana J."/>
            <person name="Saada N."/>
            <person name="Shang Y."/>
            <person name="Simmons D."/>
            <person name="Thornton R."/>
            <person name="Warren J."/>
            <person name="Weissenberger G."/>
            <person name="Zhang J."/>
            <person name="Zhang L."/>
            <person name="Zhou C."/>
            <person name="Zhu D."/>
            <person name="Muzny D."/>
            <person name="Worley K."/>
            <person name="Gibbs R."/>
        </authorList>
    </citation>
    <scope>NUCLEOTIDE SEQUENCE [LARGE SCALE GENOMIC DNA]</scope>
    <source>
        <strain evidence="3 4">ATCC 19254</strain>
    </source>
</reference>
<dbReference type="EMBL" id="ACKV01000035">
    <property type="protein sequence ID" value="EEJ42648.1"/>
    <property type="molecule type" value="Genomic_DNA"/>
</dbReference>
<evidence type="ECO:0000313" key="3">
    <source>
        <dbReference type="EMBL" id="EEJ42648.1"/>
    </source>
</evidence>
<dbReference type="Proteomes" id="UP000004283">
    <property type="component" value="Unassembled WGS sequence"/>
</dbReference>
<protein>
    <submittedName>
        <fullName evidence="3">Uncharacterized protein</fullName>
    </submittedName>
</protein>